<dbReference type="PROSITE" id="PS51257">
    <property type="entry name" value="PROKAR_LIPOPROTEIN"/>
    <property type="match status" value="1"/>
</dbReference>
<evidence type="ECO:0000256" key="4">
    <source>
        <dbReference type="ARBA" id="ARBA00022729"/>
    </source>
</evidence>
<evidence type="ECO:0000256" key="2">
    <source>
        <dbReference type="ARBA" id="ARBA00005695"/>
    </source>
</evidence>
<dbReference type="Gene3D" id="3.10.105.10">
    <property type="entry name" value="Dipeptide-binding Protein, Domain 3"/>
    <property type="match status" value="1"/>
</dbReference>
<comment type="caution">
    <text evidence="6">The sequence shown here is derived from an EMBL/GenBank/DDBJ whole genome shotgun (WGS) entry which is preliminary data.</text>
</comment>
<keyword evidence="4" id="KW-0732">Signal</keyword>
<dbReference type="Gene3D" id="3.40.190.10">
    <property type="entry name" value="Periplasmic binding protein-like II"/>
    <property type="match status" value="1"/>
</dbReference>
<proteinExistence type="inferred from homology"/>
<dbReference type="InterPro" id="IPR039424">
    <property type="entry name" value="SBP_5"/>
</dbReference>
<name>A0A096BEN9_9FIRM</name>
<accession>A0A096BEN9</accession>
<sequence length="572" mass="65831">MSRKIFVILLVLLLALTFALVGCGNDANQSSNEQNYDSENTKIVNGIKMDKEQYLNFAIAEPKSLDSTKTSSNTSWYPQTPIFEGLTRVQGTPEGIDKIEPGVAESWEVSEDGLVYTFHLRKNAKWSDGKPVTAHDFEYAWKRLLDPNTASPYQWFLKPLIKGAADFAEGKGSADDVGITAVDDYTFRVELVAPCPYFMQLTYYPVLKPIRKDIAEKYGDKYGTEADTIVCNGPYVLTEWVHRGKMVWEKNPYYWDKEHVYIEKITNTVIEDTNAYLQALYKGDIDSGGTSKKEWREKLEKTGKFNFIERVGADCDYIMFNANDRYFKNAKIRKAFSAAFDRVKLSNDVNNGRTIPAEEYIPSTFVIGNENYVQKVGGNKFVKKLQEDVKDPKAVLIEGLKELGEDPDPAKMEVSFLFRGNDEWTKKCAEWFKQAFDSTLGIDLKLELLKWNIAFNKVDNGEFQMYYGGWFGDFNDPATMLEYWHSKEGYYKIGWSNEEFDSLIDEARSLADNDRRAEIYKRCEEILVYEDAIIAPINHSLTTTYRRKYIKNMYNPLFGYNDYKGVYTLGRE</sequence>
<dbReference type="AlphaFoldDB" id="A0A096BEN9"/>
<keyword evidence="3" id="KW-0813">Transport</keyword>
<feature type="domain" description="Solute-binding protein family 5" evidence="5">
    <location>
        <begin position="98"/>
        <end position="490"/>
    </location>
</feature>
<dbReference type="Proteomes" id="UP000029622">
    <property type="component" value="Unassembled WGS sequence"/>
</dbReference>
<dbReference type="Pfam" id="PF00496">
    <property type="entry name" value="SBP_bac_5"/>
    <property type="match status" value="1"/>
</dbReference>
<dbReference type="RefSeq" id="WP_035164742.1">
    <property type="nucleotide sequence ID" value="NZ_AZTB01000074.1"/>
</dbReference>
<dbReference type="PROSITE" id="PS01040">
    <property type="entry name" value="SBP_BACTERIAL_5"/>
    <property type="match status" value="1"/>
</dbReference>
<dbReference type="Gene3D" id="3.90.76.10">
    <property type="entry name" value="Dipeptide-binding Protein, Domain 1"/>
    <property type="match status" value="1"/>
</dbReference>
<dbReference type="FunFam" id="3.90.76.10:FF:000001">
    <property type="entry name" value="Oligopeptide ABC transporter substrate-binding protein"/>
    <property type="match status" value="1"/>
</dbReference>
<protein>
    <recommendedName>
        <fullName evidence="5">Solute-binding protein family 5 domain-containing protein</fullName>
    </recommendedName>
</protein>
<dbReference type="InterPro" id="IPR023765">
    <property type="entry name" value="SBP_5_CS"/>
</dbReference>
<evidence type="ECO:0000313" key="7">
    <source>
        <dbReference type="Proteomes" id="UP000029622"/>
    </source>
</evidence>
<dbReference type="GO" id="GO:0042597">
    <property type="term" value="C:periplasmic space"/>
    <property type="evidence" value="ECO:0007669"/>
    <property type="project" value="UniProtKB-ARBA"/>
</dbReference>
<evidence type="ECO:0000256" key="1">
    <source>
        <dbReference type="ARBA" id="ARBA00004193"/>
    </source>
</evidence>
<reference evidence="6 7" key="1">
    <citation type="submission" date="2013-12" db="EMBL/GenBank/DDBJ databases">
        <title>Draft genome sequence of Caloranaerobacter sp. H53214.</title>
        <authorList>
            <person name="Jiang L.J."/>
            <person name="Shao Z.Z."/>
            <person name="Long M.N."/>
        </authorList>
    </citation>
    <scope>NUCLEOTIDE SEQUENCE [LARGE SCALE GENOMIC DNA]</scope>
    <source>
        <strain evidence="6 7">H53214</strain>
    </source>
</reference>
<dbReference type="GO" id="GO:0043190">
    <property type="term" value="C:ATP-binding cassette (ABC) transporter complex"/>
    <property type="evidence" value="ECO:0007669"/>
    <property type="project" value="InterPro"/>
</dbReference>
<dbReference type="PIRSF" id="PIRSF002741">
    <property type="entry name" value="MppA"/>
    <property type="match status" value="1"/>
</dbReference>
<dbReference type="GO" id="GO:1904680">
    <property type="term" value="F:peptide transmembrane transporter activity"/>
    <property type="evidence" value="ECO:0007669"/>
    <property type="project" value="TreeGrafter"/>
</dbReference>
<dbReference type="PANTHER" id="PTHR30290">
    <property type="entry name" value="PERIPLASMIC BINDING COMPONENT OF ABC TRANSPORTER"/>
    <property type="match status" value="1"/>
</dbReference>
<dbReference type="PANTHER" id="PTHR30290:SF10">
    <property type="entry name" value="PERIPLASMIC OLIGOPEPTIDE-BINDING PROTEIN-RELATED"/>
    <property type="match status" value="1"/>
</dbReference>
<gene>
    <name evidence="6" type="ORF">Y919_10985</name>
</gene>
<comment type="similarity">
    <text evidence="2">Belongs to the bacterial solute-binding protein 5 family.</text>
</comment>
<dbReference type="EMBL" id="AZTB01000074">
    <property type="protein sequence ID" value="KGG79615.1"/>
    <property type="molecule type" value="Genomic_DNA"/>
</dbReference>
<dbReference type="GO" id="GO:0015833">
    <property type="term" value="P:peptide transport"/>
    <property type="evidence" value="ECO:0007669"/>
    <property type="project" value="TreeGrafter"/>
</dbReference>
<evidence type="ECO:0000259" key="5">
    <source>
        <dbReference type="Pfam" id="PF00496"/>
    </source>
</evidence>
<dbReference type="InterPro" id="IPR000914">
    <property type="entry name" value="SBP_5_dom"/>
</dbReference>
<dbReference type="SUPFAM" id="SSF53850">
    <property type="entry name" value="Periplasmic binding protein-like II"/>
    <property type="match status" value="1"/>
</dbReference>
<dbReference type="InterPro" id="IPR030678">
    <property type="entry name" value="Peptide/Ni-bd"/>
</dbReference>
<organism evidence="6 7">
    <name type="scientific">Caloranaerobacter azorensis H53214</name>
    <dbReference type="NCBI Taxonomy" id="1156417"/>
    <lineage>
        <taxon>Bacteria</taxon>
        <taxon>Bacillati</taxon>
        <taxon>Bacillota</taxon>
        <taxon>Tissierellia</taxon>
        <taxon>Tissierellales</taxon>
        <taxon>Thermohalobacteraceae</taxon>
        <taxon>Caloranaerobacter</taxon>
    </lineage>
</organism>
<dbReference type="STRING" id="1156417.Y919_10985"/>
<dbReference type="CDD" id="cd08504">
    <property type="entry name" value="PBP2_OppA"/>
    <property type="match status" value="1"/>
</dbReference>
<evidence type="ECO:0000256" key="3">
    <source>
        <dbReference type="ARBA" id="ARBA00022448"/>
    </source>
</evidence>
<comment type="subcellular location">
    <subcellularLocation>
        <location evidence="1">Cell membrane</location>
        <topology evidence="1">Lipid-anchor</topology>
    </subcellularLocation>
</comment>
<evidence type="ECO:0000313" key="6">
    <source>
        <dbReference type="EMBL" id="KGG79615.1"/>
    </source>
</evidence>